<dbReference type="InterPro" id="IPR044273">
    <property type="entry name" value="PIF3-like"/>
</dbReference>
<organism evidence="7 9">
    <name type="scientific">Durio zibethinus</name>
    <name type="common">Durian</name>
    <dbReference type="NCBI Taxonomy" id="66656"/>
    <lineage>
        <taxon>Eukaryota</taxon>
        <taxon>Viridiplantae</taxon>
        <taxon>Streptophyta</taxon>
        <taxon>Embryophyta</taxon>
        <taxon>Tracheophyta</taxon>
        <taxon>Spermatophyta</taxon>
        <taxon>Magnoliopsida</taxon>
        <taxon>eudicotyledons</taxon>
        <taxon>Gunneridae</taxon>
        <taxon>Pentapetalae</taxon>
        <taxon>rosids</taxon>
        <taxon>malvids</taxon>
        <taxon>Malvales</taxon>
        <taxon>Malvaceae</taxon>
        <taxon>Helicteroideae</taxon>
        <taxon>Durio</taxon>
    </lineage>
</organism>
<evidence type="ECO:0000313" key="9">
    <source>
        <dbReference type="RefSeq" id="XP_022741655.1"/>
    </source>
</evidence>
<feature type="region of interest" description="Disordered" evidence="5">
    <location>
        <begin position="164"/>
        <end position="225"/>
    </location>
</feature>
<feature type="compositionally biased region" description="Polar residues" evidence="5">
    <location>
        <begin position="196"/>
        <end position="210"/>
    </location>
</feature>
<sequence length="542" mass="59889">MNHCIPEWSFEYDLPVSNHRKRLGQDNELVELLWQNGQVVLHSQTHRKNVPNPCESRQVEKNDQPTSRGGTTSLSYGNSSNLIHDDETVSWIQYPIEDSFEKEFCSNFFSEFPSPVPMEADNNKPNRQLKQHQQQFVKSSAASPTIFNKTANSQELNVSSAAQEFQGNPMPPPKFQFDSTQQNKNSEGLGKVLNFSPVTEHTGVKSSGGNLIQREVKDSSGMKVGSSYCGSNQIRNDVNLSRGSSNWFGTTTTGLSAGTSKDDARKTIVQIEKGKTETIEPTVTSSSGATCKQSTGVISSHKRKSRDGENNECQSEAAELQSAAGNKSAQRSGSSRRSRAAEVHNLSERRRRDRINEKMRALQELIPHCNKSDKASMLDEAIEYLKSLQLQLQVFQVMWMGSGMAPMMFPGIQHYMSRMGMGMGPPAFPSIHNPLHLSRAPVVDQSISMAFPSQNQAATCQTQQLNQVNYPHHMQNPIFAEQYARFLGFHHMQTASQPMNMFGYGSQTTPQSPMVLAPSSCSIPLTGGAATINNTSLSGKMG</sequence>
<accession>A0A6P5YMZ1</accession>
<evidence type="ECO:0000256" key="3">
    <source>
        <dbReference type="ARBA" id="ARBA00023163"/>
    </source>
</evidence>
<evidence type="ECO:0000256" key="2">
    <source>
        <dbReference type="ARBA" id="ARBA00023015"/>
    </source>
</evidence>
<comment type="subcellular location">
    <subcellularLocation>
        <location evidence="1">Nucleus</location>
    </subcellularLocation>
</comment>
<dbReference type="Pfam" id="PF00010">
    <property type="entry name" value="HLH"/>
    <property type="match status" value="1"/>
</dbReference>
<dbReference type="FunFam" id="4.10.280.10:FF:000004">
    <property type="entry name" value="Basic helix-loop-helix transcription factor"/>
    <property type="match status" value="1"/>
</dbReference>
<evidence type="ECO:0000256" key="1">
    <source>
        <dbReference type="ARBA" id="ARBA00004123"/>
    </source>
</evidence>
<dbReference type="AlphaFoldDB" id="A0A6P5YMZ1"/>
<evidence type="ECO:0000256" key="4">
    <source>
        <dbReference type="ARBA" id="ARBA00023242"/>
    </source>
</evidence>
<dbReference type="GO" id="GO:0003700">
    <property type="term" value="F:DNA-binding transcription factor activity"/>
    <property type="evidence" value="ECO:0007669"/>
    <property type="project" value="InterPro"/>
</dbReference>
<dbReference type="InterPro" id="IPR011598">
    <property type="entry name" value="bHLH_dom"/>
</dbReference>
<feature type="compositionally biased region" description="Polar residues" evidence="5">
    <location>
        <begin position="64"/>
        <end position="79"/>
    </location>
</feature>
<dbReference type="Gene3D" id="4.10.280.10">
    <property type="entry name" value="Helix-loop-helix DNA-binding domain"/>
    <property type="match status" value="1"/>
</dbReference>
<dbReference type="CDD" id="cd11445">
    <property type="entry name" value="bHLH_AtPIF_like"/>
    <property type="match status" value="1"/>
</dbReference>
<name>A0A6P5YMZ1_DURZI</name>
<dbReference type="GO" id="GO:0010017">
    <property type="term" value="P:red or far-red light signaling pathway"/>
    <property type="evidence" value="ECO:0007669"/>
    <property type="project" value="UniProtKB-ARBA"/>
</dbReference>
<feature type="compositionally biased region" description="Polar residues" evidence="5">
    <location>
        <begin position="123"/>
        <end position="141"/>
    </location>
</feature>
<dbReference type="SMART" id="SM00353">
    <property type="entry name" value="HLH"/>
    <property type="match status" value="1"/>
</dbReference>
<dbReference type="PANTHER" id="PTHR46807">
    <property type="entry name" value="TRANSCRIPTION FACTOR PIF3"/>
    <property type="match status" value="1"/>
</dbReference>
<dbReference type="Proteomes" id="UP000515121">
    <property type="component" value="Unplaced"/>
</dbReference>
<dbReference type="InterPro" id="IPR036638">
    <property type="entry name" value="HLH_DNA-bd_sf"/>
</dbReference>
<feature type="region of interest" description="Disordered" evidence="5">
    <location>
        <begin position="117"/>
        <end position="141"/>
    </location>
</feature>
<dbReference type="OrthoDB" id="690068at2759"/>
<gene>
    <name evidence="8 9" type="primary">LOC111293155</name>
</gene>
<keyword evidence="3" id="KW-0804">Transcription</keyword>
<evidence type="ECO:0000313" key="8">
    <source>
        <dbReference type="RefSeq" id="XP_022741654.1"/>
    </source>
</evidence>
<keyword evidence="7" id="KW-1185">Reference proteome</keyword>
<proteinExistence type="predicted"/>
<protein>
    <submittedName>
        <fullName evidence="8 9">Transcription factor PIF4 isoform X1</fullName>
    </submittedName>
</protein>
<dbReference type="InterPro" id="IPR047265">
    <property type="entry name" value="PIF1-like_bHLH"/>
</dbReference>
<feature type="compositionally biased region" description="Polar residues" evidence="5">
    <location>
        <begin position="279"/>
        <end position="298"/>
    </location>
</feature>
<dbReference type="PROSITE" id="PS50888">
    <property type="entry name" value="BHLH"/>
    <property type="match status" value="1"/>
</dbReference>
<keyword evidence="4" id="KW-0539">Nucleus</keyword>
<keyword evidence="2" id="KW-0805">Transcription regulation</keyword>
<feature type="domain" description="BHLH" evidence="6">
    <location>
        <begin position="339"/>
        <end position="388"/>
    </location>
</feature>
<feature type="region of interest" description="Disordered" evidence="5">
    <location>
        <begin position="277"/>
        <end position="353"/>
    </location>
</feature>
<dbReference type="GO" id="GO:0005634">
    <property type="term" value="C:nucleus"/>
    <property type="evidence" value="ECO:0007669"/>
    <property type="project" value="UniProtKB-SubCell"/>
</dbReference>
<dbReference type="GO" id="GO:0046983">
    <property type="term" value="F:protein dimerization activity"/>
    <property type="evidence" value="ECO:0007669"/>
    <property type="project" value="InterPro"/>
</dbReference>
<feature type="compositionally biased region" description="Polar residues" evidence="5">
    <location>
        <begin position="177"/>
        <end position="186"/>
    </location>
</feature>
<dbReference type="RefSeq" id="XP_022741655.1">
    <property type="nucleotide sequence ID" value="XM_022885920.1"/>
</dbReference>
<dbReference type="RefSeq" id="XP_022741654.1">
    <property type="nucleotide sequence ID" value="XM_022885919.1"/>
</dbReference>
<dbReference type="SUPFAM" id="SSF47459">
    <property type="entry name" value="HLH, helix-loop-helix DNA-binding domain"/>
    <property type="match status" value="1"/>
</dbReference>
<dbReference type="PANTHER" id="PTHR46807:SF7">
    <property type="entry name" value="BHLH DOMAIN-CONTAINING PROTEIN"/>
    <property type="match status" value="1"/>
</dbReference>
<dbReference type="GeneID" id="111293155"/>
<evidence type="ECO:0000259" key="6">
    <source>
        <dbReference type="PROSITE" id="PS50888"/>
    </source>
</evidence>
<dbReference type="KEGG" id="dzi:111293155"/>
<evidence type="ECO:0000256" key="5">
    <source>
        <dbReference type="SAM" id="MobiDB-lite"/>
    </source>
</evidence>
<evidence type="ECO:0000313" key="7">
    <source>
        <dbReference type="Proteomes" id="UP000515121"/>
    </source>
</evidence>
<feature type="compositionally biased region" description="Basic and acidic residues" evidence="5">
    <location>
        <begin position="339"/>
        <end position="353"/>
    </location>
</feature>
<feature type="region of interest" description="Disordered" evidence="5">
    <location>
        <begin position="44"/>
        <end position="79"/>
    </location>
</feature>
<reference evidence="8 9" key="1">
    <citation type="submission" date="2025-04" db="UniProtKB">
        <authorList>
            <consortium name="RefSeq"/>
        </authorList>
    </citation>
    <scope>IDENTIFICATION</scope>
    <source>
        <tissue evidence="8 9">Fruit stalk</tissue>
    </source>
</reference>